<accession>A0A428MRB2</accession>
<sequence length="407" mass="44785">MATATPALQTTCCIVGGGPAGMMLGYLLARDGHHVTVLEKHKDFFRDFRGDTIHPSTLELMYELGILDAFLALPHQQISAFTLAIGGEYFPIADLTHLPTHSKFVALMPQWDFLNFLASQAAKFPTFHLLMEHEVTDLIENDSHCVIGVRANTPSGPTEIHATLVVGCDGRHSISRAASGLPLHETGVPIDVLWFRLRRDETDPSNVLGNANYGTFAVLIPRDDYFQCAFLIAKDSFTTSIQPAGLPAFRACIARLVPSLADRVDEVTDWDQVKLLSVQINRLTRWHRPGLLCIGDAAHAMSPVGGIGINLAIQDAVAAARILSPVLSTSIVTELTLERIQHRRELPTRITQSFQAIVHGFLSKTLGDPAPIKPPPILRILSPHPFFRRLLARFIGMGVRPEHIQPH</sequence>
<dbReference type="GO" id="GO:0071949">
    <property type="term" value="F:FAD binding"/>
    <property type="evidence" value="ECO:0007669"/>
    <property type="project" value="InterPro"/>
</dbReference>
<dbReference type="OrthoDB" id="9766816at2"/>
<dbReference type="NCBIfam" id="NF004833">
    <property type="entry name" value="PRK06185.1-1"/>
    <property type="match status" value="1"/>
</dbReference>
<reference evidence="3 4" key="1">
    <citation type="submission" date="2018-12" db="EMBL/GenBank/DDBJ databases">
        <title>Sequencing of bacterial isolates from soil warming experiment in Harvard Forest, Massachusetts, USA.</title>
        <authorList>
            <person name="Deangelis K."/>
        </authorList>
    </citation>
    <scope>NUCLEOTIDE SEQUENCE [LARGE SCALE GENOMIC DNA]</scope>
    <source>
        <strain evidence="3 4">EB153</strain>
    </source>
</reference>
<dbReference type="GO" id="GO:0016491">
    <property type="term" value="F:oxidoreductase activity"/>
    <property type="evidence" value="ECO:0007669"/>
    <property type="project" value="UniProtKB-KW"/>
</dbReference>
<evidence type="ECO:0000313" key="3">
    <source>
        <dbReference type="EMBL" id="RSL19441.1"/>
    </source>
</evidence>
<evidence type="ECO:0000313" key="4">
    <source>
        <dbReference type="Proteomes" id="UP000269669"/>
    </source>
</evidence>
<organism evidence="3 4">
    <name type="scientific">Edaphobacter aggregans</name>
    <dbReference type="NCBI Taxonomy" id="570835"/>
    <lineage>
        <taxon>Bacteria</taxon>
        <taxon>Pseudomonadati</taxon>
        <taxon>Acidobacteriota</taxon>
        <taxon>Terriglobia</taxon>
        <taxon>Terriglobales</taxon>
        <taxon>Acidobacteriaceae</taxon>
        <taxon>Edaphobacter</taxon>
    </lineage>
</organism>
<dbReference type="NCBIfam" id="NF004834">
    <property type="entry name" value="PRK06185.1-3"/>
    <property type="match status" value="1"/>
</dbReference>
<dbReference type="AlphaFoldDB" id="A0A428MRB2"/>
<gene>
    <name evidence="3" type="ORF">EDE15_5110</name>
</gene>
<dbReference type="PANTHER" id="PTHR43476">
    <property type="entry name" value="3-(3-HYDROXY-PHENYL)PROPIONATE/3-HYDROXYCINNAMIC ACID HYDROXYLASE"/>
    <property type="match status" value="1"/>
</dbReference>
<proteinExistence type="predicted"/>
<dbReference type="Pfam" id="PF01494">
    <property type="entry name" value="FAD_binding_3"/>
    <property type="match status" value="1"/>
</dbReference>
<dbReference type="RefSeq" id="WP_125487663.1">
    <property type="nucleotide sequence ID" value="NZ_RSDW01000001.1"/>
</dbReference>
<dbReference type="InterPro" id="IPR002938">
    <property type="entry name" value="FAD-bd"/>
</dbReference>
<evidence type="ECO:0000259" key="2">
    <source>
        <dbReference type="Pfam" id="PF01494"/>
    </source>
</evidence>
<dbReference type="Proteomes" id="UP000269669">
    <property type="component" value="Unassembled WGS sequence"/>
</dbReference>
<keyword evidence="4" id="KW-1185">Reference proteome</keyword>
<protein>
    <submittedName>
        <fullName evidence="3">2-polyprenyl-6-methoxyphenol hydroxylase-like FAD-dependent oxidoreductase</fullName>
    </submittedName>
</protein>
<dbReference type="InterPro" id="IPR050631">
    <property type="entry name" value="PheA/TfdB_FAD_monoxygenase"/>
</dbReference>
<name>A0A428MRB2_9BACT</name>
<keyword evidence="1" id="KW-0560">Oxidoreductase</keyword>
<evidence type="ECO:0000256" key="1">
    <source>
        <dbReference type="ARBA" id="ARBA00023002"/>
    </source>
</evidence>
<dbReference type="PRINTS" id="PR00420">
    <property type="entry name" value="RNGMNOXGNASE"/>
</dbReference>
<dbReference type="SUPFAM" id="SSF51905">
    <property type="entry name" value="FAD/NAD(P)-binding domain"/>
    <property type="match status" value="1"/>
</dbReference>
<feature type="domain" description="FAD-binding" evidence="2">
    <location>
        <begin position="10"/>
        <end position="346"/>
    </location>
</feature>
<dbReference type="Gene3D" id="3.50.50.60">
    <property type="entry name" value="FAD/NAD(P)-binding domain"/>
    <property type="match status" value="2"/>
</dbReference>
<dbReference type="PANTHER" id="PTHR43476:SF5">
    <property type="entry name" value="FAD-DEPENDENT MONOOXYGENASE"/>
    <property type="match status" value="1"/>
</dbReference>
<dbReference type="InterPro" id="IPR036188">
    <property type="entry name" value="FAD/NAD-bd_sf"/>
</dbReference>
<dbReference type="EMBL" id="RSDW01000001">
    <property type="protein sequence ID" value="RSL19441.1"/>
    <property type="molecule type" value="Genomic_DNA"/>
</dbReference>
<comment type="caution">
    <text evidence="3">The sequence shown here is derived from an EMBL/GenBank/DDBJ whole genome shotgun (WGS) entry which is preliminary data.</text>
</comment>